<dbReference type="GO" id="GO:0004519">
    <property type="term" value="F:endonuclease activity"/>
    <property type="evidence" value="ECO:0007669"/>
    <property type="project" value="UniProtKB-KW"/>
</dbReference>
<keyword evidence="9" id="KW-0233">DNA recombination</keyword>
<accession>A0A6L2KAR5</accession>
<dbReference type="Pfam" id="PF00665">
    <property type="entry name" value="rve"/>
    <property type="match status" value="1"/>
</dbReference>
<keyword evidence="4" id="KW-0378">Hydrolase</keyword>
<keyword evidence="8" id="KW-0548">Nucleotidyltransferase</keyword>
<keyword evidence="3" id="KW-0255">Endonuclease</keyword>
<dbReference type="GO" id="GO:0016787">
    <property type="term" value="F:hydrolase activity"/>
    <property type="evidence" value="ECO:0007669"/>
    <property type="project" value="UniProtKB-KW"/>
</dbReference>
<dbReference type="GO" id="GO:0003887">
    <property type="term" value="F:DNA-directed DNA polymerase activity"/>
    <property type="evidence" value="ECO:0007669"/>
    <property type="project" value="UniProtKB-KW"/>
</dbReference>
<evidence type="ECO:0000256" key="10">
    <source>
        <dbReference type="SAM" id="MobiDB-lite"/>
    </source>
</evidence>
<dbReference type="InterPro" id="IPR039537">
    <property type="entry name" value="Retrotran_Ty1/copia-like"/>
</dbReference>
<proteinExistence type="predicted"/>
<dbReference type="SUPFAM" id="SSF53098">
    <property type="entry name" value="Ribonuclease H-like"/>
    <property type="match status" value="1"/>
</dbReference>
<keyword evidence="1" id="KW-0540">Nuclease</keyword>
<dbReference type="Gene3D" id="3.30.420.10">
    <property type="entry name" value="Ribonuclease H-like superfamily/Ribonuclease H"/>
    <property type="match status" value="1"/>
</dbReference>
<evidence type="ECO:0000256" key="7">
    <source>
        <dbReference type="ARBA" id="ARBA00022918"/>
    </source>
</evidence>
<dbReference type="PANTHER" id="PTHR42648:SF11">
    <property type="entry name" value="TRANSPOSON TY4-P GAG-POL POLYPROTEIN"/>
    <property type="match status" value="1"/>
</dbReference>
<gene>
    <name evidence="12" type="ORF">Tci_017103</name>
</gene>
<sequence>MLNGKNKKESHPHKPEPSTNEKLQMLHMDLYGPMWVGSINGKRYILFIVGDYSRLTWVKFLRTKDKAPEIIIKFLKQAQVSLKATVRYIRIDNGTKFINQTLQNYMKDVGISHTTSIVRTPQQNGIVERRNHTILQNQAASTSAKPPIKNDWDLLFQLIFDEYFKPPSVVSTTISTATLHPPNRVRASSSTTIDQGAPSPSTSLNNKSTSPLINSTNVEEPKHEKEAEFDSDRFTNPFAPLVTSSAESSSRIMDTSNMHSFQKP</sequence>
<evidence type="ECO:0000313" key="12">
    <source>
        <dbReference type="EMBL" id="GEU45125.1"/>
    </source>
</evidence>
<evidence type="ECO:0000259" key="11">
    <source>
        <dbReference type="PROSITE" id="PS50994"/>
    </source>
</evidence>
<dbReference type="EMBL" id="BKCJ010001941">
    <property type="protein sequence ID" value="GEU45125.1"/>
    <property type="molecule type" value="Genomic_DNA"/>
</dbReference>
<keyword evidence="8" id="KW-0808">Transferase</keyword>
<dbReference type="GO" id="GO:0003964">
    <property type="term" value="F:RNA-directed DNA polymerase activity"/>
    <property type="evidence" value="ECO:0007669"/>
    <property type="project" value="UniProtKB-KW"/>
</dbReference>
<dbReference type="InterPro" id="IPR036397">
    <property type="entry name" value="RNaseH_sf"/>
</dbReference>
<dbReference type="GO" id="GO:0015074">
    <property type="term" value="P:DNA integration"/>
    <property type="evidence" value="ECO:0007669"/>
    <property type="project" value="UniProtKB-KW"/>
</dbReference>
<evidence type="ECO:0000256" key="6">
    <source>
        <dbReference type="ARBA" id="ARBA00022908"/>
    </source>
</evidence>
<evidence type="ECO:0000256" key="4">
    <source>
        <dbReference type="ARBA" id="ARBA00022801"/>
    </source>
</evidence>
<organism evidence="12">
    <name type="scientific">Tanacetum cinerariifolium</name>
    <name type="common">Dalmatian daisy</name>
    <name type="synonym">Chrysanthemum cinerariifolium</name>
    <dbReference type="NCBI Taxonomy" id="118510"/>
    <lineage>
        <taxon>Eukaryota</taxon>
        <taxon>Viridiplantae</taxon>
        <taxon>Streptophyta</taxon>
        <taxon>Embryophyta</taxon>
        <taxon>Tracheophyta</taxon>
        <taxon>Spermatophyta</taxon>
        <taxon>Magnoliopsida</taxon>
        <taxon>eudicotyledons</taxon>
        <taxon>Gunneridae</taxon>
        <taxon>Pentapetalae</taxon>
        <taxon>asterids</taxon>
        <taxon>campanulids</taxon>
        <taxon>Asterales</taxon>
        <taxon>Asteraceae</taxon>
        <taxon>Asteroideae</taxon>
        <taxon>Anthemideae</taxon>
        <taxon>Anthemidinae</taxon>
        <taxon>Tanacetum</taxon>
    </lineage>
</organism>
<dbReference type="GO" id="GO:0006310">
    <property type="term" value="P:DNA recombination"/>
    <property type="evidence" value="ECO:0007669"/>
    <property type="project" value="UniProtKB-KW"/>
</dbReference>
<dbReference type="AlphaFoldDB" id="A0A6L2KAR5"/>
<evidence type="ECO:0000256" key="1">
    <source>
        <dbReference type="ARBA" id="ARBA00022722"/>
    </source>
</evidence>
<dbReference type="InterPro" id="IPR001584">
    <property type="entry name" value="Integrase_cat-core"/>
</dbReference>
<feature type="region of interest" description="Disordered" evidence="10">
    <location>
        <begin position="1"/>
        <end position="20"/>
    </location>
</feature>
<keyword evidence="2" id="KW-0479">Metal-binding</keyword>
<keyword evidence="5" id="KW-0460">Magnesium</keyword>
<dbReference type="InterPro" id="IPR012337">
    <property type="entry name" value="RNaseH-like_sf"/>
</dbReference>
<feature type="compositionally biased region" description="Basic and acidic residues" evidence="10">
    <location>
        <begin position="219"/>
        <end position="233"/>
    </location>
</feature>
<feature type="region of interest" description="Disordered" evidence="10">
    <location>
        <begin position="180"/>
        <end position="264"/>
    </location>
</feature>
<dbReference type="GO" id="GO:0003676">
    <property type="term" value="F:nucleic acid binding"/>
    <property type="evidence" value="ECO:0007669"/>
    <property type="project" value="InterPro"/>
</dbReference>
<feature type="compositionally biased region" description="Polar residues" evidence="10">
    <location>
        <begin position="242"/>
        <end position="264"/>
    </location>
</feature>
<protein>
    <submittedName>
        <fullName evidence="12">Integrase, catalytic region, zinc finger, CCHC-type, peptidase aspartic, catalytic</fullName>
    </submittedName>
</protein>
<keyword evidence="8" id="KW-0239">DNA-directed DNA polymerase</keyword>
<evidence type="ECO:0000256" key="9">
    <source>
        <dbReference type="ARBA" id="ARBA00023172"/>
    </source>
</evidence>
<keyword evidence="7" id="KW-0695">RNA-directed DNA polymerase</keyword>
<feature type="compositionally biased region" description="Basic and acidic residues" evidence="10">
    <location>
        <begin position="1"/>
        <end position="16"/>
    </location>
</feature>
<reference evidence="12" key="1">
    <citation type="journal article" date="2019" name="Sci. Rep.">
        <title>Draft genome of Tanacetum cinerariifolium, the natural source of mosquito coil.</title>
        <authorList>
            <person name="Yamashiro T."/>
            <person name="Shiraishi A."/>
            <person name="Satake H."/>
            <person name="Nakayama K."/>
        </authorList>
    </citation>
    <scope>NUCLEOTIDE SEQUENCE</scope>
</reference>
<evidence type="ECO:0000256" key="2">
    <source>
        <dbReference type="ARBA" id="ARBA00022723"/>
    </source>
</evidence>
<name>A0A6L2KAR5_TANCI</name>
<evidence type="ECO:0000256" key="5">
    <source>
        <dbReference type="ARBA" id="ARBA00022842"/>
    </source>
</evidence>
<comment type="caution">
    <text evidence="12">The sequence shown here is derived from an EMBL/GenBank/DDBJ whole genome shotgun (WGS) entry which is preliminary data.</text>
</comment>
<keyword evidence="6" id="KW-0229">DNA integration</keyword>
<dbReference type="PROSITE" id="PS50994">
    <property type="entry name" value="INTEGRASE"/>
    <property type="match status" value="1"/>
</dbReference>
<dbReference type="GO" id="GO:0046872">
    <property type="term" value="F:metal ion binding"/>
    <property type="evidence" value="ECO:0007669"/>
    <property type="project" value="UniProtKB-KW"/>
</dbReference>
<evidence type="ECO:0000256" key="8">
    <source>
        <dbReference type="ARBA" id="ARBA00022932"/>
    </source>
</evidence>
<evidence type="ECO:0000256" key="3">
    <source>
        <dbReference type="ARBA" id="ARBA00022759"/>
    </source>
</evidence>
<feature type="domain" description="Integrase catalytic" evidence="11">
    <location>
        <begin position="11"/>
        <end position="190"/>
    </location>
</feature>
<dbReference type="PANTHER" id="PTHR42648">
    <property type="entry name" value="TRANSPOSASE, PUTATIVE-RELATED"/>
    <property type="match status" value="1"/>
</dbReference>
<feature type="compositionally biased region" description="Polar residues" evidence="10">
    <location>
        <begin position="186"/>
        <end position="218"/>
    </location>
</feature>